<reference evidence="6 7" key="1">
    <citation type="submission" date="2016-06" db="EMBL/GenBank/DDBJ databases">
        <authorList>
            <consortium name="Pathogen Informatics"/>
        </authorList>
    </citation>
    <scope>NUCLEOTIDE SEQUENCE [LARGE SCALE GENOMIC DNA]</scope>
    <source>
        <strain evidence="6">PocGH01</strain>
    </source>
</reference>
<evidence type="ECO:0000256" key="1">
    <source>
        <dbReference type="SAM" id="MobiDB-lite"/>
    </source>
</evidence>
<dbReference type="InterPro" id="IPR052071">
    <property type="entry name" value="SCUB_EGF-like_domain"/>
</dbReference>
<gene>
    <name evidence="6" type="primary">CRMP3</name>
    <name evidence="6" type="ORF">POCGH01_13018100</name>
</gene>
<feature type="transmembrane region" description="Helical" evidence="2">
    <location>
        <begin position="2807"/>
        <end position="2829"/>
    </location>
</feature>
<sequence length="3426" mass="399174">MERTRFLLFIAFVAFFANKFHIFVKWENRTKGKEKKYHDYNLDGCNTHLKSYPNNVFFSSSGILTLSQNSVHHHYSRLISIAVSYLTECRSDCGRFDKPNRSQRRAVTLLLLKRKTITLESTILKNSLRKKQNPSIPFLKIMDVLPGKTFQDKETIDIHNSVECKENQIRWEEINGRNILKYLCLYNAKGDFHLAILRKVKEKLFTQVLLFLALRLFSKNIFTTKAYINFHVHPNTDVKEALFFKTTKRRCLDELSVDGIRNISIKGSYYGGKFQSGNAISNIENVQIRKGVTENVYKRERRGEVHTNGDHKVGDNIKIKSNHSTNDDHGMLSIPRIDATTIKETRIPRKKNSLLKNIELSSKLIGKLFSNAHATFSNEIYLRSANVTTNLFISGRGIHIFGNKSIIIYDSFVKCEGSIIANVYIAESTYFYILTNRFKINKVGTFIICIDNISSYIPVGKITVQSRVIEQLTTLTGKNRISTFNCATSGNSVLIHENGELKNIILNNKKELIYKFYNYLHISKYLPKKINIIACSVYSEYIALLDTSAIIIASKDLTYIQEVIIHHLNNPIDMCLDKHVIYVTDGDRKNIFQYVSLFILAPVSSDFSMLSLNQQVKNMAKRGGGNDRELGQTTSQQVENSRVEFKEGKVGQTTSQLVRNSLLQTIDNMGKLETQNGQNFVLRNIRILRNIIFHVKKDVKLVGLLDENVTLTYPTGIVAVGNRIYFVDTVLHVLFCYSLKTRKIIQMFGYLNSPVKSNSGLNRPYSLSLYYSVEGKKNLLFLSELSSSRILIFEIIPYIKLYMIYNDLDFNIITDIVATSLYLVVCGLRMNKENVLSYITFIKMEDLSNINIVYNEFPQTLNYGKMTNITPLVKSSNIIKFRIKQYDYRTKKIINTGLNVHKISGVISGKIKISALFDIQVTVYNYFKKIVLTFRNIRSSCPKGYYSHDNKCIICPIGHYTIFQNEQKCVSCEKYKLNSTTLHSRSHSKSECLCKPGYYLKEENICEKCPAGFYKNTVGDFKCHLTCENTKSSSVERATSYEELKCACKDGYFTQYESECHLCPYGSYCLYNPKGGIYKADIIPCKDNATTLHRGSSSPNQCVCYAGYFYNEITKECELCSTDTYKMKASNDLCVSFVENPTYTQEFLPNENYIKPSNINMKKTSNIIFAPRKGSTSYHDAILCESGYFYSYNRSICSLCRYNNYCPGLDNAIISCPKNSVTKKLKNMNPLDCLCEKGFGRITIDNLKSYSVSCEPCPYDTFQPHHSSGECIPCPAYTFTNYTQSTSITDCLPKEGYYNVFFRHIFEYTENTLKKYIPKFLQQYRLYLNSQYERGLRTKGIRETHNRVYKEGYYRTVGRNDTDKSQTGEMYKSEENTKCRYYKGEYAKRKDPFYTDLHKKVCPHVSYYKTHFMTDQMRENKAFDMEEESHVLYFPKIRNNIRNLTGTYSNAFRTNYLKNIILMDMEKIHQFIQQSGDILYLHKAENGRTNLLCSNEKRKSINCVKNAQPSNHIVAIPNYVQVENEVLKKKGSNVEKKSKRKKHAKNEGEIQLHVLQIKDMVNKIKILSYKREDAIKVIKMREEMYIANNEKDIIYECFEIEKRIILEENVYVSTVNELDLTSCLNTCISNLYCTGVEMDKTDKGKTNLFFFLYRSSGKEKFFYYKCNLYFYEELSNYYKKRDRKKIKNIQEYNDEDRITGCTVQKNETLNVWKVYTFETCPNNYYCIKKSFRKKKCPINSVKKSFKGTLENCLCLPGYYPIKKNINRCMPCQKGTYKDSVSNEICVKCPLNLTTTSEASISVYDCVCREGYYFQGDNIIQLIYTKGGDNSYAVSKSSWGKKVNLAIQNYNAYSPSHFVQIKSLRKREKFLKKSQKVLDHHMCVEGSGTSSQTDAHPCRVKGKTVDPISSTNFAQRGDAQLVFSPDILASSPDQLKTVQSYASGRSTQFSSNKHEKYGTFGRCIKCPREMFCPGLWLKKFEYEIHHPPIFCPEGSVIPKTTVEATDINKCICGKGYGLILENNRNTCVKCKERYYKDVVDNSLCAGLCMEFSTSFKGSISKKQCFCERGKYMINESPLEMKCISCFKGALCIGGLKYKSLKKLIENRFYTDIQINDHTLPFPQKGYFSTFQINHEDFPWTPLNALNIKINNFDKADLIVKKQNMLDAFRSKIKYITIENRQINGRDNGSKLKQERKYDSFLYNSYTTEDKNVLIEDGIKSYLVTENGGKIKYKNNYLTVDRIPDFHECPIRKRCVGGVNNLCYEGSEGYLCNNCSKNYDTNHFRSQCFKCKKEKKELLNLIICKIFFYIFIFFLFYINYFCYIKRNFVFIGIFKIWYSFVICFLPFIFMVESNPDGQNSLYVKYFQFFITLPMRFIVHYFKLNCFASSYTNQKYIYIWYIQRFVKIAEPIIDCTVLTVIFSLFYLIYTLLNNKKITTVQRVIENEVNKNNTTGYCEHVSDFYYHYYQKGVIDTISNKFKGGNAKFCKWKKNKFMDDSYSSEDITLCKKKKKKEFYTKKGKEEWGNKQKKENRKFLLGKNNFYNNKNTSSCESFSSKANLLKENKSSSFEDMINFNKHSLKEERANCSEKENIAKDTYWTFMCLLNIYNIRVMGLFRYIHPNNISIFTKLSRILSDFKAVYIIVLYIHFPFILMSLLELVWCQSIKYKNQIPILILYHMPSQVCDFRNKLFFSGVLFSSFFFFIYIFLFIKYLCETKKDFKVFTSYAKQLRGYFLFNGYNYQNRCWDFVNLVKLLLVMVSFMCQLYRKGSNSSEYFICCCTVLILITEVTLTLLYSPYDKRSNNILQKLSLLSTFSILITYLSVQISFFFSLSVMNILPFILFVYFHIYTLNKIVLEFAIYKNILARQEIPELLQKRVSEGLLNEDAFFAPTSGKRGEKGPRNRKHGTRHGVVKGDSGSGCESGCYSDCGQGCGEDSSKKKKKNGIAYKDYNLFDFLLRVNKIPFYSISFNEKKEEIFFMENSFGEKKKEEATKRLNGDVFVEQNTTVIGLNLLHSDLLYYNLSEYTNGSINHMNYVDLKKSNSDLSNIWGNKKLSNELGNFLKTENNYLKKKENNINDEMQTESLKDSTRCMNIKHFINCLIEAINILFINQSYNHITVEWLSFVTRFSLCFIHWMKNHDENLVNLVPLSKKEFELKKRNLLFYSLFCSYTEMYSLYSHLDKYQKFSLCKENFIQAENLEMLYTHLRETNTVGGNDKGNNVMSDSYTPTNFLDDEFYRCEQDIITMLFDDSIFKNLSVSLVEFYFAIYMIQFIESKRLSILIFLFCEKKKYLSREKQYIKMIAARKEDVQDRINDPNCNKVQEFVEYNYLKEYNSIMKKKIKKLQKLIKKKEESFVKNEKMKSIIHPQKDKMNKISNFNTYFVRKLKNLLEETPTGDQKTDRRSSIDEVPEVNIVKPSHRSSRGNGA</sequence>
<feature type="transmembrane region" description="Helical" evidence="2">
    <location>
        <begin position="2746"/>
        <end position="2765"/>
    </location>
</feature>
<keyword evidence="2" id="KW-1133">Transmembrane helix</keyword>
<feature type="transmembrane region" description="Helical" evidence="2">
    <location>
        <begin position="2326"/>
        <end position="2347"/>
    </location>
</feature>
<feature type="transmembrane region" description="Helical" evidence="2">
    <location>
        <begin position="2409"/>
        <end position="2429"/>
    </location>
</feature>
<dbReference type="EMBL" id="LT594594">
    <property type="protein sequence ID" value="SCP06009.1"/>
    <property type="molecule type" value="Genomic_DNA"/>
</dbReference>
<feature type="domain" description="Tyrosine-protein kinase ephrin type A/B receptor-like" evidence="3">
    <location>
        <begin position="1761"/>
        <end position="1805"/>
    </location>
</feature>
<evidence type="ECO:0000256" key="2">
    <source>
        <dbReference type="SAM" id="Phobius"/>
    </source>
</evidence>
<dbReference type="GO" id="GO:0007165">
    <property type="term" value="P:signal transduction"/>
    <property type="evidence" value="ECO:0007669"/>
    <property type="project" value="TreeGrafter"/>
</dbReference>
<feature type="compositionally biased region" description="Basic residues" evidence="1">
    <location>
        <begin position="2900"/>
        <end position="2910"/>
    </location>
</feature>
<feature type="region of interest" description="Disordered" evidence="1">
    <location>
        <begin position="3391"/>
        <end position="3426"/>
    </location>
</feature>
<feature type="transmembrane region" description="Helical" evidence="2">
    <location>
        <begin position="2771"/>
        <end position="2795"/>
    </location>
</feature>
<dbReference type="VEuPathDB" id="PlasmoDB:POWCR01_120071300"/>
<dbReference type="VEuPathDB" id="PlasmoDB:PocGH01_13018100"/>
<name>A0A1D3TM40_PLAOA</name>
<evidence type="ECO:0000313" key="6">
    <source>
        <dbReference type="EMBL" id="SCP06009.1"/>
    </source>
</evidence>
<dbReference type="Pfam" id="PF07699">
    <property type="entry name" value="Ephrin_rec_like"/>
    <property type="match status" value="2"/>
</dbReference>
<feature type="compositionally biased region" description="Basic residues" evidence="1">
    <location>
        <begin position="3416"/>
        <end position="3426"/>
    </location>
</feature>
<feature type="transmembrane region" description="Helical" evidence="2">
    <location>
        <begin position="2359"/>
        <end position="2379"/>
    </location>
</feature>
<dbReference type="PANTHER" id="PTHR24046:SF5">
    <property type="entry name" value="EGF-LIKE DOMAIN-CONTAINING PROTEIN"/>
    <property type="match status" value="1"/>
</dbReference>
<dbReference type="Pfam" id="PF24634">
    <property type="entry name" value="DUF7631"/>
    <property type="match status" value="1"/>
</dbReference>
<dbReference type="SUPFAM" id="SSF63825">
    <property type="entry name" value="YWTD domain"/>
    <property type="match status" value="1"/>
</dbReference>
<evidence type="ECO:0000313" key="7">
    <source>
        <dbReference type="Proteomes" id="UP000242942"/>
    </source>
</evidence>
<proteinExistence type="predicted"/>
<evidence type="ECO:0000259" key="4">
    <source>
        <dbReference type="Pfam" id="PF24633"/>
    </source>
</evidence>
<organism evidence="6 7">
    <name type="scientific">Plasmodium ovale</name>
    <name type="common">malaria parasite P. ovale</name>
    <dbReference type="NCBI Taxonomy" id="36330"/>
    <lineage>
        <taxon>Eukaryota</taxon>
        <taxon>Sar</taxon>
        <taxon>Alveolata</taxon>
        <taxon>Apicomplexa</taxon>
        <taxon>Aconoidasida</taxon>
        <taxon>Haemosporida</taxon>
        <taxon>Plasmodiidae</taxon>
        <taxon>Plasmodium</taxon>
        <taxon>Plasmodium (Plasmodium)</taxon>
    </lineage>
</organism>
<keyword evidence="7" id="KW-1185">Reference proteome</keyword>
<dbReference type="InterPro" id="IPR009030">
    <property type="entry name" value="Growth_fac_rcpt_cys_sf"/>
</dbReference>
<dbReference type="InterPro" id="IPR056047">
    <property type="entry name" value="CRMPA-like_DUF7630"/>
</dbReference>
<protein>
    <submittedName>
        <fullName evidence="6">Cysteine repeat modular protein 3, putative</fullName>
    </submittedName>
</protein>
<dbReference type="InterPro" id="IPR056048">
    <property type="entry name" value="CRMPA/B-like_DUF7631"/>
</dbReference>
<dbReference type="OrthoDB" id="410989at2759"/>
<dbReference type="SMART" id="SM01411">
    <property type="entry name" value="Ephrin_rec_like"/>
    <property type="match status" value="9"/>
</dbReference>
<dbReference type="Gene3D" id="2.10.50.10">
    <property type="entry name" value="Tumor Necrosis Factor Receptor, subunit A, domain 2"/>
    <property type="match status" value="4"/>
</dbReference>
<dbReference type="Proteomes" id="UP000242942">
    <property type="component" value="Chromosome 13"/>
</dbReference>
<feature type="domain" description="DUF7630" evidence="4">
    <location>
        <begin position="2244"/>
        <end position="2289"/>
    </location>
</feature>
<dbReference type="Pfam" id="PF24633">
    <property type="entry name" value="DUF7630"/>
    <property type="match status" value="1"/>
</dbReference>
<keyword evidence="2" id="KW-0472">Membrane</keyword>
<dbReference type="GO" id="GO:0009986">
    <property type="term" value="C:cell surface"/>
    <property type="evidence" value="ECO:0007669"/>
    <property type="project" value="TreeGrafter"/>
</dbReference>
<feature type="transmembrane region" description="Helical" evidence="2">
    <location>
        <begin position="2688"/>
        <end position="2708"/>
    </location>
</feature>
<accession>A0A1D3TM40</accession>
<dbReference type="SUPFAM" id="SSF57184">
    <property type="entry name" value="Growth factor receptor domain"/>
    <property type="match status" value="3"/>
</dbReference>
<feature type="transmembrane region" description="Helical" evidence="2">
    <location>
        <begin position="2296"/>
        <end position="2319"/>
    </location>
</feature>
<evidence type="ECO:0000259" key="3">
    <source>
        <dbReference type="Pfam" id="PF07699"/>
    </source>
</evidence>
<dbReference type="GO" id="GO:0005615">
    <property type="term" value="C:extracellular space"/>
    <property type="evidence" value="ECO:0007669"/>
    <property type="project" value="TreeGrafter"/>
</dbReference>
<feature type="transmembrane region" description="Helical" evidence="2">
    <location>
        <begin position="2637"/>
        <end position="2659"/>
    </location>
</feature>
<feature type="region of interest" description="Disordered" evidence="1">
    <location>
        <begin position="2892"/>
        <end position="2911"/>
    </location>
</feature>
<feature type="domain" description="DUF7631" evidence="5">
    <location>
        <begin position="2078"/>
        <end position="2125"/>
    </location>
</feature>
<feature type="domain" description="Tyrosine-protein kinase ephrin type A/B receptor-like" evidence="3">
    <location>
        <begin position="1250"/>
        <end position="1291"/>
    </location>
</feature>
<dbReference type="PANTHER" id="PTHR24046">
    <property type="entry name" value="SIGNAL PEPTIDE, CUB AND EGF-LIKE DOMAIN-CONTAINING"/>
    <property type="match status" value="1"/>
</dbReference>
<dbReference type="InterPro" id="IPR011641">
    <property type="entry name" value="Tyr-kin_ephrin_A/B_rcpt-like"/>
</dbReference>
<keyword evidence="2" id="KW-0812">Transmembrane</keyword>
<evidence type="ECO:0000259" key="5">
    <source>
        <dbReference type="Pfam" id="PF24634"/>
    </source>
</evidence>
<dbReference type="CDD" id="cd00185">
    <property type="entry name" value="TNFRSF"/>
    <property type="match status" value="2"/>
</dbReference>
<feature type="transmembrane region" description="Helical" evidence="2">
    <location>
        <begin position="2835"/>
        <end position="2858"/>
    </location>
</feature>